<dbReference type="GO" id="GO:0016020">
    <property type="term" value="C:membrane"/>
    <property type="evidence" value="ECO:0007669"/>
    <property type="project" value="UniProtKB-SubCell"/>
</dbReference>
<evidence type="ECO:0000256" key="2">
    <source>
        <dbReference type="ARBA" id="ARBA00022729"/>
    </source>
</evidence>
<feature type="region of interest" description="Disordered" evidence="5">
    <location>
        <begin position="240"/>
        <end position="266"/>
    </location>
</feature>
<comment type="caution">
    <text evidence="8">The sequence shown here is derived from an EMBL/GenBank/DDBJ whole genome shotgun (WGS) entry which is preliminary data.</text>
</comment>
<name>A0A7J7EWP1_DICBM</name>
<dbReference type="SUPFAM" id="SSF48726">
    <property type="entry name" value="Immunoglobulin"/>
    <property type="match status" value="2"/>
</dbReference>
<dbReference type="InterPro" id="IPR015631">
    <property type="entry name" value="CD2/SLAM_rcpt"/>
</dbReference>
<proteinExistence type="predicted"/>
<keyword evidence="4" id="KW-0325">Glycoprotein</keyword>
<evidence type="ECO:0000256" key="1">
    <source>
        <dbReference type="ARBA" id="ARBA00004370"/>
    </source>
</evidence>
<comment type="subcellular location">
    <subcellularLocation>
        <location evidence="1">Membrane</location>
    </subcellularLocation>
</comment>
<dbReference type="AlphaFoldDB" id="A0A7J7EWP1"/>
<keyword evidence="2 6" id="KW-0732">Signal</keyword>
<feature type="compositionally biased region" description="Polar residues" evidence="5">
    <location>
        <begin position="257"/>
        <end position="266"/>
    </location>
</feature>
<dbReference type="InterPro" id="IPR007110">
    <property type="entry name" value="Ig-like_dom"/>
</dbReference>
<feature type="signal peptide" evidence="6">
    <location>
        <begin position="1"/>
        <end position="19"/>
    </location>
</feature>
<protein>
    <recommendedName>
        <fullName evidence="7">Ig-like domain-containing protein</fullName>
    </recommendedName>
</protein>
<feature type="domain" description="Ig-like" evidence="7">
    <location>
        <begin position="137"/>
        <end position="221"/>
    </location>
</feature>
<dbReference type="PANTHER" id="PTHR12080">
    <property type="entry name" value="SIGNALING LYMPHOCYTIC ACTIVATION MOLECULE"/>
    <property type="match status" value="1"/>
</dbReference>
<evidence type="ECO:0000256" key="4">
    <source>
        <dbReference type="ARBA" id="ARBA00023180"/>
    </source>
</evidence>
<evidence type="ECO:0000313" key="8">
    <source>
        <dbReference type="EMBL" id="KAF5920133.1"/>
    </source>
</evidence>
<dbReference type="Proteomes" id="UP000551758">
    <property type="component" value="Unassembled WGS sequence"/>
</dbReference>
<evidence type="ECO:0000259" key="7">
    <source>
        <dbReference type="PROSITE" id="PS50835"/>
    </source>
</evidence>
<evidence type="ECO:0000256" key="3">
    <source>
        <dbReference type="ARBA" id="ARBA00023136"/>
    </source>
</evidence>
<gene>
    <name evidence="8" type="ORF">HPG69_006403</name>
</gene>
<dbReference type="EMBL" id="JACDTQ010002158">
    <property type="protein sequence ID" value="KAF5920133.1"/>
    <property type="molecule type" value="Genomic_DNA"/>
</dbReference>
<accession>A0A7J7EWP1</accession>
<evidence type="ECO:0000256" key="5">
    <source>
        <dbReference type="SAM" id="MobiDB-lite"/>
    </source>
</evidence>
<keyword evidence="3" id="KW-0472">Membrane</keyword>
<dbReference type="PANTHER" id="PTHR12080:SF121">
    <property type="entry name" value="IG-LIKE DOMAIN-CONTAINING PROTEIN-RELATED"/>
    <property type="match status" value="1"/>
</dbReference>
<dbReference type="PROSITE" id="PS50835">
    <property type="entry name" value="IG_LIKE"/>
    <property type="match status" value="1"/>
</dbReference>
<feature type="chain" id="PRO_5029756216" description="Ig-like domain-containing protein" evidence="6">
    <location>
        <begin position="20"/>
        <end position="324"/>
    </location>
</feature>
<evidence type="ECO:0000313" key="9">
    <source>
        <dbReference type="Proteomes" id="UP000551758"/>
    </source>
</evidence>
<keyword evidence="9" id="KW-1185">Reference proteome</keyword>
<evidence type="ECO:0000256" key="6">
    <source>
        <dbReference type="SAM" id="SignalP"/>
    </source>
</evidence>
<reference evidence="8 9" key="1">
    <citation type="journal article" date="2020" name="Mol. Biol. Evol.">
        <title>Interspecific Gene Flow and the Evolution of Specialization in Black and White Rhinoceros.</title>
        <authorList>
            <person name="Moodley Y."/>
            <person name="Westbury M.V."/>
            <person name="Russo I.M."/>
            <person name="Gopalakrishnan S."/>
            <person name="Rakotoarivelo A."/>
            <person name="Olsen R.A."/>
            <person name="Prost S."/>
            <person name="Tunstall T."/>
            <person name="Ryder O.A."/>
            <person name="Dalen L."/>
            <person name="Bruford M.W."/>
        </authorList>
    </citation>
    <scope>NUCLEOTIDE SEQUENCE [LARGE SCALE GENOMIC DNA]</scope>
    <source>
        <strain evidence="8">SBR-YM</strain>
        <tissue evidence="8">Skin</tissue>
    </source>
</reference>
<sequence>MFALLLSSISAILLPGSQTAKDPSLSCTLKRTVGGSVQLPLYSSLSPSIREVEWIWDSDDENKQHLVSWKPNTPNPDWYELEEKYKHRFNLTELAFLIIRNLTMEMSGLYTAKIKFQSGKSQEESFRLCLYEPIPHPQIQIHSSSNTSGWCNVSLECGTPGATENLTVTWLTKGLPRELEQKETLGPAPNSRNLSLSLPLIQLNGSLTCVVSNPVDKKNATLRLENICPWVGGSTLLPEVPGSAADPQALPTEESADLQTGGANSRDSPYMLISLLRHPKKDTENGSCHSYSTGRAPVVHTIYEKIRKSPEPQGDAYTTKTLGQ</sequence>
<dbReference type="CDD" id="cd00096">
    <property type="entry name" value="Ig"/>
    <property type="match status" value="1"/>
</dbReference>
<dbReference type="InterPro" id="IPR036179">
    <property type="entry name" value="Ig-like_dom_sf"/>
</dbReference>
<organism evidence="8 9">
    <name type="scientific">Diceros bicornis minor</name>
    <name type="common">South-central black rhinoceros</name>
    <dbReference type="NCBI Taxonomy" id="77932"/>
    <lineage>
        <taxon>Eukaryota</taxon>
        <taxon>Metazoa</taxon>
        <taxon>Chordata</taxon>
        <taxon>Craniata</taxon>
        <taxon>Vertebrata</taxon>
        <taxon>Euteleostomi</taxon>
        <taxon>Mammalia</taxon>
        <taxon>Eutheria</taxon>
        <taxon>Laurasiatheria</taxon>
        <taxon>Perissodactyla</taxon>
        <taxon>Rhinocerotidae</taxon>
        <taxon>Diceros</taxon>
    </lineage>
</organism>
<dbReference type="InterPro" id="IPR013783">
    <property type="entry name" value="Ig-like_fold"/>
</dbReference>
<dbReference type="Gene3D" id="2.60.40.10">
    <property type="entry name" value="Immunoglobulins"/>
    <property type="match status" value="2"/>
</dbReference>